<dbReference type="PANTHER" id="PTHR43317">
    <property type="entry name" value="THERMOSPERMINE SYNTHASE ACAULIS5"/>
    <property type="match status" value="1"/>
</dbReference>
<name>A0A6F9ED81_9BACL</name>
<dbReference type="InterPro" id="IPR029063">
    <property type="entry name" value="SAM-dependent_MTases_sf"/>
</dbReference>
<proteinExistence type="predicted"/>
<gene>
    <name evidence="3" type="ORF">COOX1_2616</name>
</gene>
<feature type="transmembrane region" description="Helical" evidence="2">
    <location>
        <begin position="45"/>
        <end position="65"/>
    </location>
</feature>
<reference evidence="3 4" key="1">
    <citation type="submission" date="2020-04" db="EMBL/GenBank/DDBJ databases">
        <authorList>
            <person name="Hogendoorn C."/>
        </authorList>
    </citation>
    <scope>NUCLEOTIDE SEQUENCE [LARGE SCALE GENOMIC DNA]</scope>
    <source>
        <strain evidence="3">COOX1</strain>
    </source>
</reference>
<sequence length="523" mass="57023">MEDPRKSMKPHPWLYAFVFVTGAAVMTLEMAASRFAAPFFGTSQIVWANIIGLIMIALSLGYWLGGRLADRYPRWHLLFAAVGMAGLLACAIPWTGPWVFHQLQAGITGTPIHIIVFSFFGILIMFAPPVFLLATVSPFVLRLSGRDVSDLGKVAGALYAWSTVGSIAGTFVTAFVLIPRLGTHMTIVLTSGALIVSAAMGLTAVSPRRWWWSWLLLLVPLVTALGGPRAVKPVQGLLFETETEYQYVQVAALSDGSTALIYNEGGGVQSLRRPGDALVPRDYYSYMTLLPYLSGNPSSDRMEGVVIGAAGGTILHLIDHYDQGSFPGLRLEGVEIDPVVAKLGPRYFGLNPARTPIRVADGRAFVTASQHTWDFAVVDAYSQQIYIPFHLATKEFFSILADHLTTRGVMAFNVNAVSPDSPLLLSLLKTVQEVFPHFVVIRVPDSYNYLVIAGRSPLPTEALRALGMGRSPVSSIAREALAHLWRPTPEQLKRAVVLTDDRAPVEYLTDSMIWDVAGRGISP</sequence>
<keyword evidence="2" id="KW-0472">Membrane</keyword>
<evidence type="ECO:0000256" key="1">
    <source>
        <dbReference type="ARBA" id="ARBA00023115"/>
    </source>
</evidence>
<dbReference type="Gene3D" id="1.20.1250.20">
    <property type="entry name" value="MFS general substrate transporter like domains"/>
    <property type="match status" value="1"/>
</dbReference>
<dbReference type="SUPFAM" id="SSF53335">
    <property type="entry name" value="S-adenosyl-L-methionine-dependent methyltransferases"/>
    <property type="match status" value="1"/>
</dbReference>
<feature type="transmembrane region" description="Helical" evidence="2">
    <location>
        <begin position="184"/>
        <end position="205"/>
    </location>
</feature>
<evidence type="ECO:0008006" key="5">
    <source>
        <dbReference type="Google" id="ProtNLM"/>
    </source>
</evidence>
<organism evidence="3 4">
    <name type="scientific">Kyrpidia spormannii</name>
    <dbReference type="NCBI Taxonomy" id="2055160"/>
    <lineage>
        <taxon>Bacteria</taxon>
        <taxon>Bacillati</taxon>
        <taxon>Bacillota</taxon>
        <taxon>Bacilli</taxon>
        <taxon>Bacillales</taxon>
        <taxon>Alicyclobacillaceae</taxon>
        <taxon>Kyrpidia</taxon>
    </lineage>
</organism>
<dbReference type="PANTHER" id="PTHR43317:SF1">
    <property type="entry name" value="THERMOSPERMINE SYNTHASE ACAULIS5"/>
    <property type="match status" value="1"/>
</dbReference>
<dbReference type="GO" id="GO:0006596">
    <property type="term" value="P:polyamine biosynthetic process"/>
    <property type="evidence" value="ECO:0007669"/>
    <property type="project" value="UniProtKB-KW"/>
</dbReference>
<feature type="transmembrane region" description="Helical" evidence="2">
    <location>
        <begin position="112"/>
        <end position="136"/>
    </location>
</feature>
<evidence type="ECO:0000313" key="3">
    <source>
        <dbReference type="EMBL" id="CAB3394837.1"/>
    </source>
</evidence>
<keyword evidence="1" id="KW-0620">Polyamine biosynthesis</keyword>
<keyword evidence="2" id="KW-0812">Transmembrane</keyword>
<dbReference type="SUPFAM" id="SSF103473">
    <property type="entry name" value="MFS general substrate transporter"/>
    <property type="match status" value="1"/>
</dbReference>
<feature type="transmembrane region" description="Helical" evidence="2">
    <location>
        <begin position="12"/>
        <end position="33"/>
    </location>
</feature>
<feature type="transmembrane region" description="Helical" evidence="2">
    <location>
        <begin position="77"/>
        <end position="100"/>
    </location>
</feature>
<evidence type="ECO:0000256" key="2">
    <source>
        <dbReference type="SAM" id="Phobius"/>
    </source>
</evidence>
<dbReference type="AlphaFoldDB" id="A0A6F9ED81"/>
<protein>
    <recommendedName>
        <fullName evidence="5">Spermine synthase</fullName>
    </recommendedName>
</protein>
<dbReference type="InterPro" id="IPR036259">
    <property type="entry name" value="MFS_trans_sf"/>
</dbReference>
<keyword evidence="2" id="KW-1133">Transmembrane helix</keyword>
<dbReference type="CDD" id="cd02440">
    <property type="entry name" value="AdoMet_MTases"/>
    <property type="match status" value="1"/>
</dbReference>
<feature type="transmembrane region" description="Helical" evidence="2">
    <location>
        <begin position="212"/>
        <end position="231"/>
    </location>
</feature>
<dbReference type="NCBIfam" id="NF037959">
    <property type="entry name" value="MFS_SpdSyn"/>
    <property type="match status" value="1"/>
</dbReference>
<dbReference type="EMBL" id="LR792683">
    <property type="protein sequence ID" value="CAB3394837.1"/>
    <property type="molecule type" value="Genomic_DNA"/>
</dbReference>
<accession>A0A6F9ED81</accession>
<dbReference type="Gene3D" id="3.40.50.150">
    <property type="entry name" value="Vaccinia Virus protein VP39"/>
    <property type="match status" value="1"/>
</dbReference>
<feature type="transmembrane region" description="Helical" evidence="2">
    <location>
        <begin position="157"/>
        <end position="178"/>
    </location>
</feature>
<evidence type="ECO:0000313" key="4">
    <source>
        <dbReference type="Proteomes" id="UP000502196"/>
    </source>
</evidence>
<dbReference type="Proteomes" id="UP000502196">
    <property type="component" value="Chromosome"/>
</dbReference>